<dbReference type="Proteomes" id="UP000230605">
    <property type="component" value="Chromosome 2"/>
</dbReference>
<dbReference type="PANTHER" id="PTHR11895:SF7">
    <property type="entry name" value="GLUTAMYL-TRNA(GLN) AMIDOTRANSFERASE SUBUNIT A, MITOCHONDRIAL"/>
    <property type="match status" value="1"/>
</dbReference>
<keyword evidence="4" id="KW-0808">Transferase</keyword>
<dbReference type="InterPro" id="IPR023631">
    <property type="entry name" value="Amidase_dom"/>
</dbReference>
<protein>
    <submittedName>
        <fullName evidence="4">Glutamyl-tRNA(Gln) amidotransferase subunit A</fullName>
    </submittedName>
</protein>
<evidence type="ECO:0000256" key="1">
    <source>
        <dbReference type="ARBA" id="ARBA00009199"/>
    </source>
</evidence>
<name>A0A2G5I1J3_CERBT</name>
<feature type="region of interest" description="Disordered" evidence="2">
    <location>
        <begin position="168"/>
        <end position="188"/>
    </location>
</feature>
<gene>
    <name evidence="4" type="ORF">CB0940_06087</name>
</gene>
<comment type="similarity">
    <text evidence="1">Belongs to the amidase family.</text>
</comment>
<dbReference type="InterPro" id="IPR000120">
    <property type="entry name" value="Amidase"/>
</dbReference>
<sequence length="517" mass="56208">MYKSLCSHLLRIPCCRRSAKPPWALSQLRSFTMSGSRPKYQTLAELHQAYQGGKTVKEVTEQYLDIIESSKDLNATTVVNHKALEEAQQLDELAQEQRGPLFGLPIVVKDQIETAGIATAYGSKVCKNHVPSQDATLVRKLKDAGAVILAKTTMPDWAASWFSTSSLSETTKHPIDNSRDPGGSSSGSGTAVAAGLALAAIGGDTGGSIRLPASFCGLVGVRVTPGRISRDGMSSLVVTQDTPGPMTRTVEDAARILDCLVGFDEKDDFTSINALRHETEPQSFVDAIKEPVLSGRRLGVLRQAFGEHKGINSALDKTLSELQASGVELIDVEIPDLEQLKEQTSVYVLRSRSDINSFLASRDGLQHLKIEDLQEKGDYHQCLDLISALAKGPKDPFQSPHFSKALSAIQHFQRTVMSLYAKHKLDAIIYPTCQLLAPKTQDLLDLRWTCLNYPTNTVIASQLLWSAVSVPMGTAKDDEYPDDPELPVGLEILGLPMSEDKLLNLAAGIEAMKEAKS</sequence>
<dbReference type="GO" id="GO:0016740">
    <property type="term" value="F:transferase activity"/>
    <property type="evidence" value="ECO:0007669"/>
    <property type="project" value="UniProtKB-KW"/>
</dbReference>
<feature type="domain" description="Amidase" evidence="3">
    <location>
        <begin position="58"/>
        <end position="503"/>
    </location>
</feature>
<dbReference type="InterPro" id="IPR020556">
    <property type="entry name" value="Amidase_CS"/>
</dbReference>
<accession>A0A2G5I1J3</accession>
<proteinExistence type="inferred from homology"/>
<reference evidence="4 5" key="1">
    <citation type="submission" date="2015-10" db="EMBL/GenBank/DDBJ databases">
        <title>The cercosporin biosynthetic gene cluster was horizontally transferred to several fungal lineages and shown to be expanded in Cercospora beticola based on microsynteny with recipient genomes.</title>
        <authorList>
            <person name="De Jonge R."/>
            <person name="Ebert M.K."/>
            <person name="Suttle J.C."/>
            <person name="Jurick Ii W.M."/>
            <person name="Secor G.A."/>
            <person name="Thomma B.P."/>
            <person name="Van De Peer Y."/>
            <person name="Bolton M.D."/>
        </authorList>
    </citation>
    <scope>NUCLEOTIDE SEQUENCE [LARGE SCALE GENOMIC DNA]</scope>
    <source>
        <strain evidence="4 5">09-40</strain>
    </source>
</reference>
<dbReference type="PANTHER" id="PTHR11895">
    <property type="entry name" value="TRANSAMIDASE"/>
    <property type="match status" value="1"/>
</dbReference>
<dbReference type="PROSITE" id="PS00571">
    <property type="entry name" value="AMIDASES"/>
    <property type="match status" value="1"/>
</dbReference>
<dbReference type="OrthoDB" id="566138at2759"/>
<evidence type="ECO:0000256" key="2">
    <source>
        <dbReference type="SAM" id="MobiDB-lite"/>
    </source>
</evidence>
<evidence type="ECO:0000313" key="5">
    <source>
        <dbReference type="Proteomes" id="UP000230605"/>
    </source>
</evidence>
<dbReference type="InterPro" id="IPR036928">
    <property type="entry name" value="AS_sf"/>
</dbReference>
<organism evidence="4 5">
    <name type="scientific">Cercospora beticola</name>
    <name type="common">Sugarbeet leaf spot fungus</name>
    <dbReference type="NCBI Taxonomy" id="122368"/>
    <lineage>
        <taxon>Eukaryota</taxon>
        <taxon>Fungi</taxon>
        <taxon>Dikarya</taxon>
        <taxon>Ascomycota</taxon>
        <taxon>Pezizomycotina</taxon>
        <taxon>Dothideomycetes</taxon>
        <taxon>Dothideomycetidae</taxon>
        <taxon>Mycosphaerellales</taxon>
        <taxon>Mycosphaerellaceae</taxon>
        <taxon>Cercospora</taxon>
    </lineage>
</organism>
<dbReference type="Pfam" id="PF01425">
    <property type="entry name" value="Amidase"/>
    <property type="match status" value="1"/>
</dbReference>
<evidence type="ECO:0000313" key="4">
    <source>
        <dbReference type="EMBL" id="PIA98393.1"/>
    </source>
</evidence>
<dbReference type="SUPFAM" id="SSF75304">
    <property type="entry name" value="Amidase signature (AS) enzymes"/>
    <property type="match status" value="1"/>
</dbReference>
<dbReference type="Gene3D" id="3.90.1300.10">
    <property type="entry name" value="Amidase signature (AS) domain"/>
    <property type="match status" value="1"/>
</dbReference>
<comment type="caution">
    <text evidence="4">The sequence shown here is derived from an EMBL/GenBank/DDBJ whole genome shotgun (WGS) entry which is preliminary data.</text>
</comment>
<dbReference type="EMBL" id="LKMD01000102">
    <property type="protein sequence ID" value="PIA98393.1"/>
    <property type="molecule type" value="Genomic_DNA"/>
</dbReference>
<evidence type="ECO:0000259" key="3">
    <source>
        <dbReference type="Pfam" id="PF01425"/>
    </source>
</evidence>
<feature type="compositionally biased region" description="Basic and acidic residues" evidence="2">
    <location>
        <begin position="170"/>
        <end position="179"/>
    </location>
</feature>
<dbReference type="AlphaFoldDB" id="A0A2G5I1J3"/>